<dbReference type="AlphaFoldDB" id="A0A3B0WC21"/>
<proteinExistence type="predicted"/>
<accession>A0A3B0WC21</accession>
<reference evidence="1" key="1">
    <citation type="submission" date="2018-06" db="EMBL/GenBank/DDBJ databases">
        <authorList>
            <person name="Zhirakovskaya E."/>
        </authorList>
    </citation>
    <scope>NUCLEOTIDE SEQUENCE</scope>
</reference>
<protein>
    <submittedName>
        <fullName evidence="1">Uncharacterized protein</fullName>
    </submittedName>
</protein>
<name>A0A3B0WC21_9ZZZZ</name>
<gene>
    <name evidence="1" type="ORF">MNBD_GAMMA04-341</name>
</gene>
<organism evidence="1">
    <name type="scientific">hydrothermal vent metagenome</name>
    <dbReference type="NCBI Taxonomy" id="652676"/>
    <lineage>
        <taxon>unclassified sequences</taxon>
        <taxon>metagenomes</taxon>
        <taxon>ecological metagenomes</taxon>
    </lineage>
</organism>
<evidence type="ECO:0000313" key="1">
    <source>
        <dbReference type="EMBL" id="VAW49883.1"/>
    </source>
</evidence>
<feature type="non-terminal residue" evidence="1">
    <location>
        <position position="28"/>
    </location>
</feature>
<sequence length="28" mass="3109">MKKYKVTLTADERKALIELVSTGKSAAR</sequence>
<dbReference type="EMBL" id="UOFB01000406">
    <property type="protein sequence ID" value="VAW49883.1"/>
    <property type="molecule type" value="Genomic_DNA"/>
</dbReference>